<dbReference type="AlphaFoldDB" id="A0A163RP02"/>
<keyword evidence="1" id="KW-0812">Transmembrane</keyword>
<protein>
    <submittedName>
        <fullName evidence="2">Uncharacterized protein</fullName>
    </submittedName>
</protein>
<gene>
    <name evidence="2" type="ORF">A4G28_22310</name>
</gene>
<dbReference type="RefSeq" id="WP_075513718.1">
    <property type="nucleotide sequence ID" value="NZ_CP089224.1"/>
</dbReference>
<dbReference type="Proteomes" id="UP000077342">
    <property type="component" value="Unassembled WGS sequence"/>
</dbReference>
<evidence type="ECO:0000313" key="2">
    <source>
        <dbReference type="EMBL" id="KZS53436.1"/>
    </source>
</evidence>
<name>A0A163RP02_9MYCO</name>
<feature type="transmembrane region" description="Helical" evidence="1">
    <location>
        <begin position="65"/>
        <end position="83"/>
    </location>
</feature>
<keyword evidence="1" id="KW-1133">Transmembrane helix</keyword>
<evidence type="ECO:0000256" key="1">
    <source>
        <dbReference type="SAM" id="Phobius"/>
    </source>
</evidence>
<proteinExistence type="predicted"/>
<feature type="transmembrane region" description="Helical" evidence="1">
    <location>
        <begin position="33"/>
        <end position="53"/>
    </location>
</feature>
<feature type="transmembrane region" description="Helical" evidence="1">
    <location>
        <begin position="181"/>
        <end position="200"/>
    </location>
</feature>
<keyword evidence="1" id="KW-0472">Membrane</keyword>
<dbReference type="EMBL" id="LWCI01000187">
    <property type="protein sequence ID" value="KZS53436.1"/>
    <property type="molecule type" value="Genomic_DNA"/>
</dbReference>
<comment type="caution">
    <text evidence="2">The sequence shown here is derived from an EMBL/GenBank/DDBJ whole genome shotgun (WGS) entry which is preliminary data.</text>
</comment>
<evidence type="ECO:0000313" key="3">
    <source>
        <dbReference type="Proteomes" id="UP000077342"/>
    </source>
</evidence>
<reference evidence="3" key="1">
    <citation type="submission" date="2016-04" db="EMBL/GenBank/DDBJ databases">
        <authorList>
            <person name="Strapagiel D."/>
            <person name="Borowka P."/>
            <person name="Marciniak B."/>
            <person name="Bakula Z."/>
            <person name="Van Ingen J."/>
            <person name="Safianowska A."/>
            <person name="Dziadek J."/>
            <person name="Jagielski T."/>
        </authorList>
    </citation>
    <scope>NUCLEOTIDE SEQUENCE [LARGE SCALE GENOMIC DNA]</scope>
    <source>
        <strain evidence="3">1010001458</strain>
    </source>
</reference>
<sequence length="201" mass="20490">MNAGELAVLLLLVGAFVPGVVMSSRGLPHHRLVGLQFASVAAVMALTVYCVAWQPDTALRRTPPSMYLPVAVLVLGCVAVGVVPRLTRAADAAGRRFVDPAGYVAAVVGRTVPGPATGATHSWSASGVSLAVIGVLAAGCLAMLALRRTGDGAPLRRRVSTVVRPAIAALQAAHSGHVGDYVAWMFAAVTLLGAALGLQVL</sequence>
<feature type="transmembrane region" description="Helical" evidence="1">
    <location>
        <begin position="123"/>
        <end position="146"/>
    </location>
</feature>
<keyword evidence="3" id="KW-1185">Reference proteome</keyword>
<organism evidence="2 3">
    <name type="scientific">Mycobacterium ostraviense</name>
    <dbReference type="NCBI Taxonomy" id="2738409"/>
    <lineage>
        <taxon>Bacteria</taxon>
        <taxon>Bacillati</taxon>
        <taxon>Actinomycetota</taxon>
        <taxon>Actinomycetes</taxon>
        <taxon>Mycobacteriales</taxon>
        <taxon>Mycobacteriaceae</taxon>
        <taxon>Mycobacterium</taxon>
    </lineage>
</organism>
<accession>A0A163RP02</accession>